<keyword evidence="3 6" id="KW-0694">RNA-binding</keyword>
<dbReference type="SUPFAM" id="SSF55120">
    <property type="entry name" value="Pseudouridine synthase"/>
    <property type="match status" value="1"/>
</dbReference>
<dbReference type="NCBIfam" id="TIGR00005">
    <property type="entry name" value="rluA_subfam"/>
    <property type="match status" value="1"/>
</dbReference>
<evidence type="ECO:0000259" key="8">
    <source>
        <dbReference type="SMART" id="SM00363"/>
    </source>
</evidence>
<dbReference type="Pfam" id="PF01479">
    <property type="entry name" value="S4"/>
    <property type="match status" value="1"/>
</dbReference>
<dbReference type="GO" id="GO:0120159">
    <property type="term" value="F:rRNA pseudouridine synthase activity"/>
    <property type="evidence" value="ECO:0007669"/>
    <property type="project" value="UniProtKB-ARBA"/>
</dbReference>
<dbReference type="AlphaFoldDB" id="A0A6I2V2J9"/>
<dbReference type="InterPro" id="IPR050188">
    <property type="entry name" value="RluA_PseudoU_synthase"/>
</dbReference>
<dbReference type="InterPro" id="IPR036986">
    <property type="entry name" value="S4_RNA-bd_sf"/>
</dbReference>
<accession>A0A6I2V2J9</accession>
<dbReference type="SUPFAM" id="SSF55174">
    <property type="entry name" value="Alpha-L RNA-binding motif"/>
    <property type="match status" value="1"/>
</dbReference>
<dbReference type="InterPro" id="IPR002942">
    <property type="entry name" value="S4_RNA-bd"/>
</dbReference>
<dbReference type="InterPro" id="IPR006145">
    <property type="entry name" value="PsdUridine_synth_RsuA/RluA"/>
</dbReference>
<dbReference type="InterPro" id="IPR006225">
    <property type="entry name" value="PsdUridine_synth_RluC/D"/>
</dbReference>
<dbReference type="EC" id="5.4.99.-" evidence="7"/>
<evidence type="ECO:0000313" key="10">
    <source>
        <dbReference type="Proteomes" id="UP000430222"/>
    </source>
</evidence>
<comment type="caution">
    <text evidence="9">The sequence shown here is derived from an EMBL/GenBank/DDBJ whole genome shotgun (WGS) entry which is preliminary data.</text>
</comment>
<keyword evidence="10" id="KW-1185">Reference proteome</keyword>
<dbReference type="Gene3D" id="3.10.290.10">
    <property type="entry name" value="RNA-binding S4 domain"/>
    <property type="match status" value="1"/>
</dbReference>
<dbReference type="Gene3D" id="3.30.2350.10">
    <property type="entry name" value="Pseudouridine synthase"/>
    <property type="match status" value="1"/>
</dbReference>
<organism evidence="9 10">
    <name type="scientific">Selenomonas montiformis</name>
    <dbReference type="NCBI Taxonomy" id="2652285"/>
    <lineage>
        <taxon>Bacteria</taxon>
        <taxon>Bacillati</taxon>
        <taxon>Bacillota</taxon>
        <taxon>Negativicutes</taxon>
        <taxon>Selenomonadales</taxon>
        <taxon>Selenomonadaceae</taxon>
        <taxon>Selenomonas</taxon>
    </lineage>
</organism>
<comment type="similarity">
    <text evidence="2 7">Belongs to the pseudouridine synthase RluA family.</text>
</comment>
<evidence type="ECO:0000256" key="2">
    <source>
        <dbReference type="ARBA" id="ARBA00010876"/>
    </source>
</evidence>
<evidence type="ECO:0000313" key="9">
    <source>
        <dbReference type="EMBL" id="MSV25886.1"/>
    </source>
</evidence>
<gene>
    <name evidence="9" type="ORF">FYJ78_12065</name>
</gene>
<dbReference type="CDD" id="cd02869">
    <property type="entry name" value="PseudoU_synth_RluA_like"/>
    <property type="match status" value="1"/>
</dbReference>
<proteinExistence type="inferred from homology"/>
<dbReference type="InterPro" id="IPR006224">
    <property type="entry name" value="PsdUridine_synth_RluA-like_CS"/>
</dbReference>
<evidence type="ECO:0000256" key="4">
    <source>
        <dbReference type="ARBA" id="ARBA00023235"/>
    </source>
</evidence>
<dbReference type="EMBL" id="VUNL01000018">
    <property type="protein sequence ID" value="MSV25886.1"/>
    <property type="molecule type" value="Genomic_DNA"/>
</dbReference>
<evidence type="ECO:0000256" key="6">
    <source>
        <dbReference type="PROSITE-ProRule" id="PRU00182"/>
    </source>
</evidence>
<dbReference type="PROSITE" id="PS01129">
    <property type="entry name" value="PSI_RLU"/>
    <property type="match status" value="1"/>
</dbReference>
<evidence type="ECO:0000256" key="3">
    <source>
        <dbReference type="ARBA" id="ARBA00022884"/>
    </source>
</evidence>
<feature type="active site" evidence="5">
    <location>
        <position position="137"/>
    </location>
</feature>
<dbReference type="InterPro" id="IPR020103">
    <property type="entry name" value="PsdUridine_synth_cat_dom_sf"/>
</dbReference>
<dbReference type="PROSITE" id="PS50889">
    <property type="entry name" value="S4"/>
    <property type="match status" value="1"/>
</dbReference>
<evidence type="ECO:0000256" key="5">
    <source>
        <dbReference type="PIRSR" id="PIRSR606225-1"/>
    </source>
</evidence>
<reference evidence="9 10" key="1">
    <citation type="submission" date="2019-08" db="EMBL/GenBank/DDBJ databases">
        <title>In-depth cultivation of the pig gut microbiome towards novel bacterial diversity and tailored functional studies.</title>
        <authorList>
            <person name="Wylensek D."/>
            <person name="Hitch T.C.A."/>
            <person name="Clavel T."/>
        </authorList>
    </citation>
    <scope>NUCLEOTIDE SEQUENCE [LARGE SCALE GENOMIC DNA]</scope>
    <source>
        <strain evidence="10">WCA-380-WT-3B3</strain>
    </source>
</reference>
<dbReference type="PANTHER" id="PTHR21600">
    <property type="entry name" value="MITOCHONDRIAL RNA PSEUDOURIDINE SYNTHASE"/>
    <property type="match status" value="1"/>
</dbReference>
<keyword evidence="4 7" id="KW-0413">Isomerase</keyword>
<sequence>MMERETYTADLGGERLDLFLVRQQPDLSRSHVQKRITRGDVLVDGKVRKANYKLNPGEQVDLLLAPPAPAEILPEPIPLDVLYEDEDIIVVNKARGMVVHPAAGVHSGTLVNALLAHCRDLSGINGMIRPGIVHRLDKDTSGVMVCAKNDKAHLDLAEQIRTKTAHRVYQAIVYGNISEPSGLIRGDIGRHPTDRKKMAIVREHGKPAVTHFKVLERFGAYTLVECSLETGRTHQIRVHMTAIGHPLLNDPKYGPKKSSGFSIRGQALHSWTLTLFHPRTHEKMKFEAPLPEDMMRILKALRDKKRKMGVNDDAGIDR</sequence>
<dbReference type="PANTHER" id="PTHR21600:SF44">
    <property type="entry name" value="RIBOSOMAL LARGE SUBUNIT PSEUDOURIDINE SYNTHASE D"/>
    <property type="match status" value="1"/>
</dbReference>
<dbReference type="GO" id="GO:0003723">
    <property type="term" value="F:RNA binding"/>
    <property type="evidence" value="ECO:0007669"/>
    <property type="project" value="UniProtKB-KW"/>
</dbReference>
<dbReference type="GO" id="GO:0000455">
    <property type="term" value="P:enzyme-directed rRNA pseudouridine synthesis"/>
    <property type="evidence" value="ECO:0007669"/>
    <property type="project" value="TreeGrafter"/>
</dbReference>
<comment type="catalytic activity">
    <reaction evidence="1 7">
        <text>a uridine in RNA = a pseudouridine in RNA</text>
        <dbReference type="Rhea" id="RHEA:48348"/>
        <dbReference type="Rhea" id="RHEA-COMP:12068"/>
        <dbReference type="Rhea" id="RHEA-COMP:12069"/>
        <dbReference type="ChEBI" id="CHEBI:65314"/>
        <dbReference type="ChEBI" id="CHEBI:65315"/>
    </reaction>
</comment>
<name>A0A6I2V2J9_9FIRM</name>
<evidence type="ECO:0000256" key="7">
    <source>
        <dbReference type="RuleBase" id="RU362028"/>
    </source>
</evidence>
<evidence type="ECO:0000256" key="1">
    <source>
        <dbReference type="ARBA" id="ARBA00000073"/>
    </source>
</evidence>
<dbReference type="Pfam" id="PF00849">
    <property type="entry name" value="PseudoU_synth_2"/>
    <property type="match status" value="1"/>
</dbReference>
<dbReference type="CDD" id="cd00165">
    <property type="entry name" value="S4"/>
    <property type="match status" value="1"/>
</dbReference>
<dbReference type="SMART" id="SM00363">
    <property type="entry name" value="S4"/>
    <property type="match status" value="1"/>
</dbReference>
<dbReference type="Proteomes" id="UP000430222">
    <property type="component" value="Unassembled WGS sequence"/>
</dbReference>
<dbReference type="FunFam" id="3.30.2350.10:FF:000006">
    <property type="entry name" value="Pseudouridine synthase"/>
    <property type="match status" value="1"/>
</dbReference>
<feature type="domain" description="RNA-binding S4" evidence="8">
    <location>
        <begin position="14"/>
        <end position="78"/>
    </location>
</feature>
<dbReference type="RefSeq" id="WP_154621655.1">
    <property type="nucleotide sequence ID" value="NZ_CBCTNG010000008.1"/>
</dbReference>
<comment type="function">
    <text evidence="7">Responsible for synthesis of pseudouridine from uracil.</text>
</comment>
<protein>
    <recommendedName>
        <fullName evidence="7">Pseudouridine synthase</fullName>
        <ecNumber evidence="7">5.4.99.-</ecNumber>
    </recommendedName>
</protein>